<evidence type="ECO:0000256" key="2">
    <source>
        <dbReference type="ARBA" id="ARBA00022679"/>
    </source>
</evidence>
<keyword evidence="3" id="KW-0547">Nucleotide-binding</keyword>
<dbReference type="GO" id="GO:0003872">
    <property type="term" value="F:6-phosphofructokinase activity"/>
    <property type="evidence" value="ECO:0007669"/>
    <property type="project" value="TreeGrafter"/>
</dbReference>
<evidence type="ECO:0000259" key="7">
    <source>
        <dbReference type="Pfam" id="PF00294"/>
    </source>
</evidence>
<dbReference type="Proteomes" id="UP000215377">
    <property type="component" value="Unassembled WGS sequence"/>
</dbReference>
<comment type="similarity">
    <text evidence="1 6">Belongs to the carbohydrate kinase PfkB family.</text>
</comment>
<dbReference type="PANTHER" id="PTHR46566">
    <property type="entry name" value="1-PHOSPHOFRUCTOKINASE-RELATED"/>
    <property type="match status" value="1"/>
</dbReference>
<dbReference type="Gene3D" id="3.40.1190.20">
    <property type="match status" value="1"/>
</dbReference>
<dbReference type="AlphaFoldDB" id="A0A225NHF1"/>
<dbReference type="RefSeq" id="WP_088649973.1">
    <property type="nucleotide sequence ID" value="NZ_AQQR01000004.1"/>
</dbReference>
<protein>
    <recommendedName>
        <fullName evidence="6">Phosphofructokinase</fullName>
    </recommendedName>
</protein>
<dbReference type="OrthoDB" id="9801219at2"/>
<evidence type="ECO:0000256" key="4">
    <source>
        <dbReference type="ARBA" id="ARBA00022777"/>
    </source>
</evidence>
<evidence type="ECO:0000313" key="9">
    <source>
        <dbReference type="Proteomes" id="UP000215377"/>
    </source>
</evidence>
<dbReference type="PANTHER" id="PTHR46566:SF2">
    <property type="entry name" value="ATP-DEPENDENT 6-PHOSPHOFRUCTOKINASE ISOZYME 2"/>
    <property type="match status" value="1"/>
</dbReference>
<evidence type="ECO:0000313" key="8">
    <source>
        <dbReference type="EMBL" id="OWU73272.1"/>
    </source>
</evidence>
<dbReference type="NCBIfam" id="TIGR03168">
    <property type="entry name" value="1-PFK"/>
    <property type="match status" value="1"/>
</dbReference>
<dbReference type="Pfam" id="PF00294">
    <property type="entry name" value="PfkB"/>
    <property type="match status" value="1"/>
</dbReference>
<gene>
    <name evidence="8" type="ORF">ATO3_11255</name>
</gene>
<evidence type="ECO:0000256" key="3">
    <source>
        <dbReference type="ARBA" id="ARBA00022741"/>
    </source>
</evidence>
<dbReference type="PROSITE" id="PS00583">
    <property type="entry name" value="PFKB_KINASES_1"/>
    <property type="match status" value="1"/>
</dbReference>
<dbReference type="PIRSF" id="PIRSF000535">
    <property type="entry name" value="1PFK/6PFK/LacC"/>
    <property type="match status" value="1"/>
</dbReference>
<comment type="caution">
    <text evidence="8">The sequence shown here is derived from an EMBL/GenBank/DDBJ whole genome shotgun (WGS) entry which is preliminary data.</text>
</comment>
<dbReference type="EMBL" id="AQQR01000004">
    <property type="protein sequence ID" value="OWU73272.1"/>
    <property type="molecule type" value="Genomic_DNA"/>
</dbReference>
<keyword evidence="5" id="KW-0067">ATP-binding</keyword>
<organism evidence="8 9">
    <name type="scientific">Marinibacterium profundimaris</name>
    <dbReference type="NCBI Taxonomy" id="1679460"/>
    <lineage>
        <taxon>Bacteria</taxon>
        <taxon>Pseudomonadati</taxon>
        <taxon>Pseudomonadota</taxon>
        <taxon>Alphaproteobacteria</taxon>
        <taxon>Rhodobacterales</taxon>
        <taxon>Paracoccaceae</taxon>
        <taxon>Marinibacterium</taxon>
    </lineage>
</organism>
<feature type="domain" description="Carbohydrate kinase PfkB" evidence="7">
    <location>
        <begin position="25"/>
        <end position="303"/>
    </location>
</feature>
<dbReference type="InterPro" id="IPR002173">
    <property type="entry name" value="Carboh/pur_kinase_PfkB_CS"/>
</dbReference>
<evidence type="ECO:0000256" key="6">
    <source>
        <dbReference type="PIRNR" id="PIRNR000535"/>
    </source>
</evidence>
<dbReference type="InterPro" id="IPR011611">
    <property type="entry name" value="PfkB_dom"/>
</dbReference>
<evidence type="ECO:0000256" key="5">
    <source>
        <dbReference type="ARBA" id="ARBA00022840"/>
    </source>
</evidence>
<accession>A0A225NHF1</accession>
<dbReference type="InterPro" id="IPR017583">
    <property type="entry name" value="Tagatose/fructose_Pkinase"/>
</dbReference>
<dbReference type="InterPro" id="IPR029056">
    <property type="entry name" value="Ribokinase-like"/>
</dbReference>
<evidence type="ECO:0000256" key="1">
    <source>
        <dbReference type="ARBA" id="ARBA00010688"/>
    </source>
</evidence>
<keyword evidence="2 6" id="KW-0808">Transferase</keyword>
<dbReference type="SUPFAM" id="SSF53613">
    <property type="entry name" value="Ribokinase-like"/>
    <property type="match status" value="1"/>
</dbReference>
<dbReference type="CDD" id="cd01164">
    <property type="entry name" value="FruK_PfkB_like"/>
    <property type="match status" value="1"/>
</dbReference>
<sequence length="320" mass="33001">MSSPLRTDILTITLNPAVDLATSAAEVLPELKLRCTHPQVDPGGGGINVARAVRLLGGQATALLAIGGTTGARLLELLTLEGVPTVAFQGPGETRQSLSVTETASGLQYRFVMPGPDWTAADVAQALRSVDRSATDGTLVILSGSQPPGVAKEFRSLLAEHVTDRGAKLIVDTSGPALHALARAPRAAIDTLRMDDAEAEELAGRPLPLREDSAAFARALAARGVARQVIVARGPDGSVLSTHEASWHCAGAEVEVISKVGAGDSFVGGYALARARDATLDDALRYGVAAASAACATEATRLCDREATEALLSACAITRL</sequence>
<name>A0A225NHF1_9RHOB</name>
<dbReference type="GO" id="GO:0005829">
    <property type="term" value="C:cytosol"/>
    <property type="evidence" value="ECO:0007669"/>
    <property type="project" value="TreeGrafter"/>
</dbReference>
<keyword evidence="9" id="KW-1185">Reference proteome</keyword>
<proteinExistence type="inferred from homology"/>
<reference evidence="8 9" key="1">
    <citation type="submission" date="2013-04" db="EMBL/GenBank/DDBJ databases">
        <title>Oceanicola sp. 22II1-22F33 Genome Sequencing.</title>
        <authorList>
            <person name="Lai Q."/>
            <person name="Li G."/>
            <person name="Shao Z."/>
        </authorList>
    </citation>
    <scope>NUCLEOTIDE SEQUENCE [LARGE SCALE GENOMIC DNA]</scope>
    <source>
        <strain evidence="8 9">22II1-22F33</strain>
    </source>
</reference>
<keyword evidence="4" id="KW-0418">Kinase</keyword>
<dbReference type="GO" id="GO:0005524">
    <property type="term" value="F:ATP binding"/>
    <property type="evidence" value="ECO:0007669"/>
    <property type="project" value="UniProtKB-KW"/>
</dbReference>